<evidence type="ECO:0000313" key="1">
    <source>
        <dbReference type="EMBL" id="SOD39687.1"/>
    </source>
</evidence>
<dbReference type="EMBL" id="OCMY01000001">
    <property type="protein sequence ID" value="SOD39687.1"/>
    <property type="molecule type" value="Genomic_DNA"/>
</dbReference>
<proteinExistence type="predicted"/>
<dbReference type="RefSeq" id="WP_097097465.1">
    <property type="nucleotide sequence ID" value="NZ_OCMY01000001.1"/>
</dbReference>
<sequence length="166" mass="17825">MSVLTQGTQLYVYNNVSVGEIECITAFNPGSSPADQIEDTCLSEKSTRTYKKGLRTPAQASLTLNADPNNASHLMLSNLAETADQSDLVFAIGWSDGDTEPTVDDSNSDDAVDGLILPTDRTWYVFKGYVSDFPFDFQANTVVQSTGTIQRSGAGIWVPKVADSGS</sequence>
<evidence type="ECO:0000313" key="2">
    <source>
        <dbReference type="Proteomes" id="UP000219271"/>
    </source>
</evidence>
<gene>
    <name evidence="1" type="ORF">SAMN06273570_4141</name>
</gene>
<name>A0A286BZZ6_9GAMM</name>
<reference evidence="2" key="1">
    <citation type="submission" date="2017-09" db="EMBL/GenBank/DDBJ databases">
        <authorList>
            <person name="Varghese N."/>
            <person name="Submissions S."/>
        </authorList>
    </citation>
    <scope>NUCLEOTIDE SEQUENCE [LARGE SCALE GENOMIC DNA]</scope>
    <source>
        <strain evidence="2">JKS000234</strain>
    </source>
</reference>
<dbReference type="InterPro" id="IPR032495">
    <property type="entry name" value="Phage_TTP_11"/>
</dbReference>
<organism evidence="1 2">
    <name type="scientific">Candidatus Pantoea floridensis</name>
    <dbReference type="NCBI Taxonomy" id="1938870"/>
    <lineage>
        <taxon>Bacteria</taxon>
        <taxon>Pseudomonadati</taxon>
        <taxon>Pseudomonadota</taxon>
        <taxon>Gammaproteobacteria</taxon>
        <taxon>Enterobacterales</taxon>
        <taxon>Erwiniaceae</taxon>
        <taxon>Pantoea</taxon>
    </lineage>
</organism>
<keyword evidence="2" id="KW-1185">Reference proteome</keyword>
<protein>
    <submittedName>
        <fullName evidence="1">Phage tail tube, TTP, lambda-like</fullName>
    </submittedName>
</protein>
<accession>A0A286BZZ6</accession>
<dbReference type="Pfam" id="PF16460">
    <property type="entry name" value="Phage_TTP_11"/>
    <property type="match status" value="1"/>
</dbReference>
<dbReference type="AlphaFoldDB" id="A0A286BZZ6"/>
<dbReference type="Proteomes" id="UP000219271">
    <property type="component" value="Unassembled WGS sequence"/>
</dbReference>
<dbReference type="Gene3D" id="4.10.410.40">
    <property type="match status" value="1"/>
</dbReference>
<dbReference type="OrthoDB" id="6039265at2"/>